<organism evidence="1 2">
    <name type="scientific">Aromia moschata</name>
    <dbReference type="NCBI Taxonomy" id="1265417"/>
    <lineage>
        <taxon>Eukaryota</taxon>
        <taxon>Metazoa</taxon>
        <taxon>Ecdysozoa</taxon>
        <taxon>Arthropoda</taxon>
        <taxon>Hexapoda</taxon>
        <taxon>Insecta</taxon>
        <taxon>Pterygota</taxon>
        <taxon>Neoptera</taxon>
        <taxon>Endopterygota</taxon>
        <taxon>Coleoptera</taxon>
        <taxon>Polyphaga</taxon>
        <taxon>Cucujiformia</taxon>
        <taxon>Chrysomeloidea</taxon>
        <taxon>Cerambycidae</taxon>
        <taxon>Cerambycinae</taxon>
        <taxon>Callichromatini</taxon>
        <taxon>Aromia</taxon>
    </lineage>
</organism>
<keyword evidence="2" id="KW-1185">Reference proteome</keyword>
<sequence>MLGFGISIYTVLYLRLCHISTDKPEAINLKLGLSDLNVSKAQQPMSLNSNMIDKLGLPALRDEHFSEWEAGNVGFLVKLNKKDKKCSRLYNRTICRHLNGTFSMSFLGCNMIVWRCEQRNSHIPYMYLYSTSYYVRRTQFVGKDILVVLYIATFAAIRGSQSPLISLFYQQLMKKENFNGHEAARRYLQLLPKKKAA</sequence>
<protein>
    <submittedName>
        <fullName evidence="1">Uncharacterized protein</fullName>
    </submittedName>
</protein>
<evidence type="ECO:0000313" key="1">
    <source>
        <dbReference type="EMBL" id="KAJ8954616.1"/>
    </source>
</evidence>
<dbReference type="AlphaFoldDB" id="A0AAV8YT35"/>
<evidence type="ECO:0000313" key="2">
    <source>
        <dbReference type="Proteomes" id="UP001162162"/>
    </source>
</evidence>
<accession>A0AAV8YT35</accession>
<dbReference type="Proteomes" id="UP001162162">
    <property type="component" value="Unassembled WGS sequence"/>
</dbReference>
<comment type="caution">
    <text evidence="1">The sequence shown here is derived from an EMBL/GenBank/DDBJ whole genome shotgun (WGS) entry which is preliminary data.</text>
</comment>
<dbReference type="EMBL" id="JAPWTK010000046">
    <property type="protein sequence ID" value="KAJ8954616.1"/>
    <property type="molecule type" value="Genomic_DNA"/>
</dbReference>
<reference evidence="1" key="1">
    <citation type="journal article" date="2023" name="Insect Mol. Biol.">
        <title>Genome sequencing provides insights into the evolution of gene families encoding plant cell wall-degrading enzymes in longhorned beetles.</title>
        <authorList>
            <person name="Shin N.R."/>
            <person name="Okamura Y."/>
            <person name="Kirsch R."/>
            <person name="Pauchet Y."/>
        </authorList>
    </citation>
    <scope>NUCLEOTIDE SEQUENCE</scope>
    <source>
        <strain evidence="1">AMC_N1</strain>
    </source>
</reference>
<proteinExistence type="predicted"/>
<gene>
    <name evidence="1" type="ORF">NQ318_003150</name>
</gene>
<name>A0AAV8YT35_9CUCU</name>